<keyword evidence="1" id="KW-0732">Signal</keyword>
<dbReference type="Gene3D" id="1.10.101.10">
    <property type="entry name" value="PGBD-like superfamily/PGBD"/>
    <property type="match status" value="1"/>
</dbReference>
<evidence type="ECO:0000256" key="1">
    <source>
        <dbReference type="SAM" id="SignalP"/>
    </source>
</evidence>
<dbReference type="Pfam" id="PF01471">
    <property type="entry name" value="PG_binding_1"/>
    <property type="match status" value="1"/>
</dbReference>
<feature type="chain" id="PRO_5015610751" evidence="1">
    <location>
        <begin position="23"/>
        <end position="183"/>
    </location>
</feature>
<sequence>MKRIAFLAVCLALAACGTSDNAPAVARILEAEPIAARDASGPPDAAPGTCWGRDETPATLETVTERVLVSPERRAADGTVEAEAVYSEETRQRIVEERSEVWFETPCPDRLTPDVIASLQRALRVRGYYGGEVTGELTAETRSAIRRFQQPQGLNSAILSLKAARQLGLVAIDLSRPDDTASG</sequence>
<keyword evidence="4" id="KW-1185">Reference proteome</keyword>
<feature type="signal peptide" evidence="1">
    <location>
        <begin position="1"/>
        <end position="22"/>
    </location>
</feature>
<dbReference type="PROSITE" id="PS51257">
    <property type="entry name" value="PROKAR_LIPOPROTEIN"/>
    <property type="match status" value="1"/>
</dbReference>
<protein>
    <submittedName>
        <fullName evidence="3">Putative peptidoglycan binding protein</fullName>
    </submittedName>
</protein>
<dbReference type="Proteomes" id="UP000239480">
    <property type="component" value="Unassembled WGS sequence"/>
</dbReference>
<dbReference type="InterPro" id="IPR036365">
    <property type="entry name" value="PGBD-like_sf"/>
</dbReference>
<dbReference type="SUPFAM" id="SSF47090">
    <property type="entry name" value="PGBD-like"/>
    <property type="match status" value="1"/>
</dbReference>
<evidence type="ECO:0000313" key="4">
    <source>
        <dbReference type="Proteomes" id="UP000239480"/>
    </source>
</evidence>
<proteinExistence type="predicted"/>
<dbReference type="InterPro" id="IPR002477">
    <property type="entry name" value="Peptidoglycan-bd-like"/>
</dbReference>
<dbReference type="RefSeq" id="WP_106205259.1">
    <property type="nucleotide sequence ID" value="NZ_PVTD01000004.1"/>
</dbReference>
<reference evidence="3 4" key="1">
    <citation type="submission" date="2018-03" db="EMBL/GenBank/DDBJ databases">
        <title>Genomic Encyclopedia of Archaeal and Bacterial Type Strains, Phase II (KMG-II): from individual species to whole genera.</title>
        <authorList>
            <person name="Goeker M."/>
        </authorList>
    </citation>
    <scope>NUCLEOTIDE SEQUENCE [LARGE SCALE GENOMIC DNA]</scope>
    <source>
        <strain evidence="3 4">DSM 29328</strain>
    </source>
</reference>
<comment type="caution">
    <text evidence="3">The sequence shown here is derived from an EMBL/GenBank/DDBJ whole genome shotgun (WGS) entry which is preliminary data.</text>
</comment>
<name>A0A2T0RR71_9RHOB</name>
<evidence type="ECO:0000259" key="2">
    <source>
        <dbReference type="Pfam" id="PF01471"/>
    </source>
</evidence>
<dbReference type="EMBL" id="PVTD01000004">
    <property type="protein sequence ID" value="PRY23684.1"/>
    <property type="molecule type" value="Genomic_DNA"/>
</dbReference>
<dbReference type="AlphaFoldDB" id="A0A2T0RR71"/>
<organism evidence="3 4">
    <name type="scientific">Aliiruegeria haliotis</name>
    <dbReference type="NCBI Taxonomy" id="1280846"/>
    <lineage>
        <taxon>Bacteria</taxon>
        <taxon>Pseudomonadati</taxon>
        <taxon>Pseudomonadota</taxon>
        <taxon>Alphaproteobacteria</taxon>
        <taxon>Rhodobacterales</taxon>
        <taxon>Roseobacteraceae</taxon>
        <taxon>Aliiruegeria</taxon>
    </lineage>
</organism>
<accession>A0A2T0RR71</accession>
<evidence type="ECO:0000313" key="3">
    <source>
        <dbReference type="EMBL" id="PRY23684.1"/>
    </source>
</evidence>
<feature type="domain" description="Peptidoglycan binding-like" evidence="2">
    <location>
        <begin position="116"/>
        <end position="155"/>
    </location>
</feature>
<gene>
    <name evidence="3" type="ORF">CLV78_104175</name>
</gene>
<dbReference type="InterPro" id="IPR036366">
    <property type="entry name" value="PGBDSf"/>
</dbReference>
<dbReference type="OrthoDB" id="7861420at2"/>